<keyword evidence="10" id="KW-1185">Reference proteome</keyword>
<dbReference type="InterPro" id="IPR010656">
    <property type="entry name" value="DctM"/>
</dbReference>
<evidence type="ECO:0000256" key="5">
    <source>
        <dbReference type="ARBA" id="ARBA00022989"/>
    </source>
</evidence>
<evidence type="ECO:0000256" key="4">
    <source>
        <dbReference type="ARBA" id="ARBA00022692"/>
    </source>
</evidence>
<feature type="transmembrane region" description="Helical" evidence="7">
    <location>
        <begin position="398"/>
        <end position="422"/>
    </location>
</feature>
<feature type="transmembrane region" description="Helical" evidence="7">
    <location>
        <begin position="216"/>
        <end position="235"/>
    </location>
</feature>
<dbReference type="EMBL" id="JAKRRY010000007">
    <property type="protein sequence ID" value="MCW8345873.1"/>
    <property type="molecule type" value="Genomic_DNA"/>
</dbReference>
<gene>
    <name evidence="9" type="ORF">MD535_07600</name>
</gene>
<feature type="transmembrane region" description="Helical" evidence="7">
    <location>
        <begin position="241"/>
        <end position="260"/>
    </location>
</feature>
<reference evidence="9" key="1">
    <citation type="submission" date="2022-02" db="EMBL/GenBank/DDBJ databases">
        <title>Vibrio sp. nov, a new bacterium isolated from seawater.</title>
        <authorList>
            <person name="Yuan Y."/>
        </authorList>
    </citation>
    <scope>NUCLEOTIDE SEQUENCE</scope>
    <source>
        <strain evidence="9">ZSDZ65</strain>
    </source>
</reference>
<name>A0A9X3CM11_9VIBR</name>
<feature type="transmembrane region" description="Helical" evidence="7">
    <location>
        <begin position="171"/>
        <end position="195"/>
    </location>
</feature>
<dbReference type="AlphaFoldDB" id="A0A9X3CM11"/>
<dbReference type="PANTHER" id="PTHR33362:SF2">
    <property type="entry name" value="TRAP TRANSPORTER LARGE PERMEASE PROTEIN"/>
    <property type="match status" value="1"/>
</dbReference>
<keyword evidence="3 7" id="KW-0997">Cell inner membrane</keyword>
<dbReference type="Pfam" id="PF06808">
    <property type="entry name" value="DctM"/>
    <property type="match status" value="1"/>
</dbReference>
<organism evidence="9 10">
    <name type="scientific">Vibrio qingdaonensis</name>
    <dbReference type="NCBI Taxonomy" id="2829491"/>
    <lineage>
        <taxon>Bacteria</taxon>
        <taxon>Pseudomonadati</taxon>
        <taxon>Pseudomonadota</taxon>
        <taxon>Gammaproteobacteria</taxon>
        <taxon>Vibrionales</taxon>
        <taxon>Vibrionaceae</taxon>
        <taxon>Vibrio</taxon>
    </lineage>
</organism>
<keyword evidence="6 7" id="KW-0472">Membrane</keyword>
<keyword evidence="5 7" id="KW-1133">Transmembrane helix</keyword>
<protein>
    <recommendedName>
        <fullName evidence="7">TRAP transporter large permease protein</fullName>
    </recommendedName>
</protein>
<feature type="transmembrane region" description="Helical" evidence="7">
    <location>
        <begin position="314"/>
        <end position="345"/>
    </location>
</feature>
<feature type="transmembrane region" description="Helical" evidence="7">
    <location>
        <begin position="79"/>
        <end position="97"/>
    </location>
</feature>
<dbReference type="PANTHER" id="PTHR33362">
    <property type="entry name" value="SIALIC ACID TRAP TRANSPORTER PERMEASE PROTEIN SIAT-RELATED"/>
    <property type="match status" value="1"/>
</dbReference>
<evidence type="ECO:0000256" key="3">
    <source>
        <dbReference type="ARBA" id="ARBA00022519"/>
    </source>
</evidence>
<dbReference type="Proteomes" id="UP001155587">
    <property type="component" value="Unassembled WGS sequence"/>
</dbReference>
<feature type="transmembrane region" description="Helical" evidence="7">
    <location>
        <begin position="136"/>
        <end position="159"/>
    </location>
</feature>
<comment type="subunit">
    <text evidence="7">The complex comprises the extracytoplasmic solute receptor protein and the two transmembrane proteins.</text>
</comment>
<evidence type="ECO:0000313" key="10">
    <source>
        <dbReference type="Proteomes" id="UP001155587"/>
    </source>
</evidence>
<dbReference type="InterPro" id="IPR004681">
    <property type="entry name" value="TRAP_DctM"/>
</dbReference>
<comment type="caution">
    <text evidence="9">The sequence shown here is derived from an EMBL/GenBank/DDBJ whole genome shotgun (WGS) entry which is preliminary data.</text>
</comment>
<evidence type="ECO:0000259" key="8">
    <source>
        <dbReference type="Pfam" id="PF06808"/>
    </source>
</evidence>
<evidence type="ECO:0000256" key="7">
    <source>
        <dbReference type="RuleBase" id="RU369079"/>
    </source>
</evidence>
<keyword evidence="7" id="KW-0813">Transport</keyword>
<comment type="similarity">
    <text evidence="7">Belongs to the TRAP transporter large permease family.</text>
</comment>
<feature type="transmembrane region" description="Helical" evidence="7">
    <location>
        <begin position="272"/>
        <end position="294"/>
    </location>
</feature>
<proteinExistence type="inferred from homology"/>
<dbReference type="RefSeq" id="WP_265674279.1">
    <property type="nucleotide sequence ID" value="NZ_JAKRRY010000007.1"/>
</dbReference>
<evidence type="ECO:0000256" key="1">
    <source>
        <dbReference type="ARBA" id="ARBA00004429"/>
    </source>
</evidence>
<comment type="subcellular location">
    <subcellularLocation>
        <location evidence="1 7">Cell inner membrane</location>
        <topology evidence="1 7">Multi-pass membrane protein</topology>
    </subcellularLocation>
</comment>
<evidence type="ECO:0000256" key="2">
    <source>
        <dbReference type="ARBA" id="ARBA00022475"/>
    </source>
</evidence>
<accession>A0A9X3CM11</accession>
<comment type="caution">
    <text evidence="7">Lacks conserved residue(s) required for the propagation of feature annotation.</text>
</comment>
<feature type="transmembrane region" description="Helical" evidence="7">
    <location>
        <begin position="55"/>
        <end position="72"/>
    </location>
</feature>
<feature type="domain" description="TRAP C4-dicarboxylate transport system permease DctM subunit" evidence="8">
    <location>
        <begin position="7"/>
        <end position="417"/>
    </location>
</feature>
<dbReference type="PIRSF" id="PIRSF006066">
    <property type="entry name" value="HI0050"/>
    <property type="match status" value="1"/>
</dbReference>
<dbReference type="NCBIfam" id="TIGR00786">
    <property type="entry name" value="dctM"/>
    <property type="match status" value="1"/>
</dbReference>
<evidence type="ECO:0000313" key="9">
    <source>
        <dbReference type="EMBL" id="MCW8345873.1"/>
    </source>
</evidence>
<dbReference type="GO" id="GO:0022857">
    <property type="term" value="F:transmembrane transporter activity"/>
    <property type="evidence" value="ECO:0007669"/>
    <property type="project" value="UniProtKB-UniRule"/>
</dbReference>
<dbReference type="GO" id="GO:0005886">
    <property type="term" value="C:plasma membrane"/>
    <property type="evidence" value="ECO:0007669"/>
    <property type="project" value="UniProtKB-SubCell"/>
</dbReference>
<evidence type="ECO:0000256" key="6">
    <source>
        <dbReference type="ARBA" id="ARBA00023136"/>
    </source>
</evidence>
<sequence length="428" mass="44822">MSALIVLACLIALVMINVPIAVAIGAVALVGMVATSGIDAIYNGALAMFEGGSKFTLLSIPLFVFAGALMNTGGISLRLINFVSAIVGFVRGGLSMVNVGVSMIFAEISGSAVADVAALGSILIPAMKKRGYSASFSAAVTSSSASLAVIIPPSLPMIIYGAMADVSISQLFVAGIVSGLLGAAGMFGVCYYYAVKYNLPRENAFSLRKLWIAFKDAFWALTLPFAILGGILSGFMTATEAAGIAVLLALVISVFIYREMDLKLFYKAAMEGVTGTSVVMLLVATSAVLGLFLTEQEVPQTMAAGILSISENKYVVLMMLNVMLLIVGIFLHGAAAIILTVPIVLPLIHELGIDPIHFGIMLALNISIGQQTPPVASVLITACSIAKRDIWQVTKVNALFIGVLFIVLLLATYVPALSVGFVDYIYNK</sequence>
<keyword evidence="4 7" id="KW-0812">Transmembrane</keyword>
<keyword evidence="2" id="KW-1003">Cell membrane</keyword>
<comment type="function">
    <text evidence="7">Part of the tripartite ATP-independent periplasmic (TRAP) transport system.</text>
</comment>